<protein>
    <submittedName>
        <fullName evidence="1">Histidine phosphatase family protein</fullName>
    </submittedName>
</protein>
<dbReference type="AlphaFoldDB" id="A0A4S4FVR7"/>
<dbReference type="GO" id="GO:0005737">
    <property type="term" value="C:cytoplasm"/>
    <property type="evidence" value="ECO:0007669"/>
    <property type="project" value="TreeGrafter"/>
</dbReference>
<dbReference type="GO" id="GO:0016791">
    <property type="term" value="F:phosphatase activity"/>
    <property type="evidence" value="ECO:0007669"/>
    <property type="project" value="TreeGrafter"/>
</dbReference>
<dbReference type="CDD" id="cd07067">
    <property type="entry name" value="HP_PGM_like"/>
    <property type="match status" value="1"/>
</dbReference>
<reference evidence="1 2" key="1">
    <citation type="submission" date="2019-04" db="EMBL/GenBank/DDBJ databases">
        <authorList>
            <person name="Jiang L."/>
        </authorList>
    </citation>
    <scope>NUCLEOTIDE SEQUENCE [LARGE SCALE GENOMIC DNA]</scope>
    <source>
        <strain evidence="1 2">YIM 131861</strain>
    </source>
</reference>
<dbReference type="OrthoDB" id="9793115at2"/>
<dbReference type="InterPro" id="IPR001345">
    <property type="entry name" value="PG/BPGM_mutase_AS"/>
</dbReference>
<sequence length="242" mass="25736">MRLLLIRHGQTPSNVLGRLDTDAPGPGLTELGEEQAEAVTDALDGRYPQAIFASPLLRTQLTAAPLARHLDLPITILPGLREVEAGELEDRSDPVSVHLYLSTCFAWAQGELDVRMPGAADGHEFFARYDEAIAAIVAAADPDVDVAAAFSHGMAIRVWAANRSGNISDTFASTHELLNTGMVTLDSVDPDGPDGPAGWTLVDWHAEPISGAELEDVTAIDPLSRTLSTVRDAPPPHPTSVP</sequence>
<dbReference type="InterPro" id="IPR013078">
    <property type="entry name" value="His_Pase_superF_clade-1"/>
</dbReference>
<dbReference type="PANTHER" id="PTHR48100">
    <property type="entry name" value="BROAD-SPECIFICITY PHOSPHATASE YOR283W-RELATED"/>
    <property type="match status" value="1"/>
</dbReference>
<evidence type="ECO:0000313" key="2">
    <source>
        <dbReference type="Proteomes" id="UP000307380"/>
    </source>
</evidence>
<dbReference type="PROSITE" id="PS00175">
    <property type="entry name" value="PG_MUTASE"/>
    <property type="match status" value="1"/>
</dbReference>
<evidence type="ECO:0000313" key="1">
    <source>
        <dbReference type="EMBL" id="THG34421.1"/>
    </source>
</evidence>
<dbReference type="PANTHER" id="PTHR48100:SF58">
    <property type="entry name" value="PE-PGRS FAMILY PROTEIN PE_PGRS11"/>
    <property type="match status" value="1"/>
</dbReference>
<proteinExistence type="predicted"/>
<accession>A0A4S4FVR7</accession>
<dbReference type="InterPro" id="IPR050275">
    <property type="entry name" value="PGM_Phosphatase"/>
</dbReference>
<dbReference type="InterPro" id="IPR029033">
    <property type="entry name" value="His_PPase_superfam"/>
</dbReference>
<dbReference type="SUPFAM" id="SSF53254">
    <property type="entry name" value="Phosphoglycerate mutase-like"/>
    <property type="match status" value="1"/>
</dbReference>
<dbReference type="RefSeq" id="WP_136424219.1">
    <property type="nucleotide sequence ID" value="NZ_OZ241748.1"/>
</dbReference>
<gene>
    <name evidence="1" type="ORF">E6C70_09135</name>
</gene>
<dbReference type="Gene3D" id="3.40.50.1240">
    <property type="entry name" value="Phosphoglycerate mutase-like"/>
    <property type="match status" value="1"/>
</dbReference>
<comment type="caution">
    <text evidence="1">The sequence shown here is derived from an EMBL/GenBank/DDBJ whole genome shotgun (WGS) entry which is preliminary data.</text>
</comment>
<organism evidence="1 2">
    <name type="scientific">Orlajensenia flava</name>
    <dbReference type="NCBI Taxonomy" id="2565934"/>
    <lineage>
        <taxon>Bacteria</taxon>
        <taxon>Bacillati</taxon>
        <taxon>Actinomycetota</taxon>
        <taxon>Actinomycetes</taxon>
        <taxon>Micrococcales</taxon>
        <taxon>Microbacteriaceae</taxon>
        <taxon>Orlajensenia</taxon>
    </lineage>
</organism>
<name>A0A4S4FVR7_9MICO</name>
<dbReference type="Proteomes" id="UP000307380">
    <property type="component" value="Unassembled WGS sequence"/>
</dbReference>
<dbReference type="SMART" id="SM00855">
    <property type="entry name" value="PGAM"/>
    <property type="match status" value="1"/>
</dbReference>
<keyword evidence="2" id="KW-1185">Reference proteome</keyword>
<dbReference type="EMBL" id="SSSN01000005">
    <property type="protein sequence ID" value="THG34421.1"/>
    <property type="molecule type" value="Genomic_DNA"/>
</dbReference>
<dbReference type="Pfam" id="PF00300">
    <property type="entry name" value="His_Phos_1"/>
    <property type="match status" value="1"/>
</dbReference>